<dbReference type="AlphaFoldDB" id="D2QDM0"/>
<protein>
    <submittedName>
        <fullName evidence="2">Monooxygenase FAD-binding protein</fullName>
    </submittedName>
</protein>
<reference evidence="2 3" key="1">
    <citation type="journal article" date="2010" name="Stand. Genomic Sci.">
        <title>Complete genome sequence of Spirosoma linguale type strain (1).</title>
        <authorList>
            <person name="Lail K."/>
            <person name="Sikorski J."/>
            <person name="Saunders E."/>
            <person name="Lapidus A."/>
            <person name="Glavina Del Rio T."/>
            <person name="Copeland A."/>
            <person name="Tice H."/>
            <person name="Cheng J.-F."/>
            <person name="Lucas S."/>
            <person name="Nolan M."/>
            <person name="Bruce D."/>
            <person name="Goodwin L."/>
            <person name="Pitluck S."/>
            <person name="Ivanova N."/>
            <person name="Mavromatis K."/>
            <person name="Ovchinnikova G."/>
            <person name="Pati A."/>
            <person name="Chen A."/>
            <person name="Palaniappan K."/>
            <person name="Land M."/>
            <person name="Hauser L."/>
            <person name="Chang Y.-J."/>
            <person name="Jeffries C.D."/>
            <person name="Chain P."/>
            <person name="Brettin T."/>
            <person name="Detter J.C."/>
            <person name="Schuetze A."/>
            <person name="Rohde M."/>
            <person name="Tindall B.J."/>
            <person name="Goeker M."/>
            <person name="Bristow J."/>
            <person name="Eisen J.A."/>
            <person name="Markowitz V."/>
            <person name="Hugenholtz P."/>
            <person name="Kyrpides N.C."/>
            <person name="Klenk H.-P."/>
            <person name="Chen F."/>
        </authorList>
    </citation>
    <scope>NUCLEOTIDE SEQUENCE [LARGE SCALE GENOMIC DNA]</scope>
    <source>
        <strain evidence="3">ATCC 33905 / DSM 74 / LMG 10896 / Claus 1</strain>
    </source>
</reference>
<dbReference type="SUPFAM" id="SSF51905">
    <property type="entry name" value="FAD/NAD(P)-binding domain"/>
    <property type="match status" value="1"/>
</dbReference>
<dbReference type="STRING" id="504472.Slin_2116"/>
<dbReference type="Gene3D" id="3.30.9.10">
    <property type="entry name" value="D-Amino Acid Oxidase, subunit A, domain 2"/>
    <property type="match status" value="1"/>
</dbReference>
<evidence type="ECO:0000259" key="1">
    <source>
        <dbReference type="Pfam" id="PF01494"/>
    </source>
</evidence>
<keyword evidence="2" id="KW-0503">Monooxygenase</keyword>
<sequence length="384" mass="42905">MFLCAMKKIANTMDFIQGKDVLVSGASIAGLSAAWWMNQLGYRVTVVEMAPQPRVHGAAVDFKGDTITVLKRMGLYEPLTKHRLHVDLVEFKNADDLTESSIQLDDKASDELEIERDAFIGILFNTLKNQVTFLFNDSITALDEIEQEIVVHFKQGSPRSFDLVLGCDGVHSGVRRLWFGEEATYAHFLNAYGSLTILPKLLINQSTMQLYRVPGKSITLNAYNDKTDVIFSFVSDTEIAYDYRNKEQQRQLILDQFAGQSWRTAELLQEVQQSDNFYFVDFYQIKMPFWSKGRVALVGDAAYCASPASGMGGSLAVSGAAALADALQKHDGNYALAFRDYNTNFRPFIESVQAEAQQNLSTVFLPRTEAGIQQGNAQTTPFYG</sequence>
<dbReference type="Pfam" id="PF01494">
    <property type="entry name" value="FAD_binding_3"/>
    <property type="match status" value="1"/>
</dbReference>
<dbReference type="Gene3D" id="3.50.50.60">
    <property type="entry name" value="FAD/NAD(P)-binding domain"/>
    <property type="match status" value="1"/>
</dbReference>
<dbReference type="KEGG" id="sli:Slin_2116"/>
<dbReference type="PANTHER" id="PTHR46865:SF2">
    <property type="entry name" value="MONOOXYGENASE"/>
    <property type="match status" value="1"/>
</dbReference>
<organism evidence="2 3">
    <name type="scientific">Spirosoma linguale (strain ATCC 33905 / DSM 74 / LMG 10896 / Claus 1)</name>
    <dbReference type="NCBI Taxonomy" id="504472"/>
    <lineage>
        <taxon>Bacteria</taxon>
        <taxon>Pseudomonadati</taxon>
        <taxon>Bacteroidota</taxon>
        <taxon>Cytophagia</taxon>
        <taxon>Cytophagales</taxon>
        <taxon>Cytophagaceae</taxon>
        <taxon>Spirosoma</taxon>
    </lineage>
</organism>
<dbReference type="PANTHER" id="PTHR46865">
    <property type="entry name" value="OXIDOREDUCTASE-RELATED"/>
    <property type="match status" value="1"/>
</dbReference>
<keyword evidence="3" id="KW-1185">Reference proteome</keyword>
<keyword evidence="2" id="KW-0560">Oxidoreductase</keyword>
<gene>
    <name evidence="2" type="ordered locus">Slin_2116</name>
</gene>
<dbReference type="InterPro" id="IPR002938">
    <property type="entry name" value="FAD-bd"/>
</dbReference>
<proteinExistence type="predicted"/>
<feature type="domain" description="FAD-binding" evidence="1">
    <location>
        <begin position="20"/>
        <end position="329"/>
    </location>
</feature>
<dbReference type="eggNOG" id="COG0654">
    <property type="taxonomic scope" value="Bacteria"/>
</dbReference>
<dbReference type="GO" id="GO:0071949">
    <property type="term" value="F:FAD binding"/>
    <property type="evidence" value="ECO:0007669"/>
    <property type="project" value="InterPro"/>
</dbReference>
<dbReference type="InterPro" id="IPR036188">
    <property type="entry name" value="FAD/NAD-bd_sf"/>
</dbReference>
<evidence type="ECO:0000313" key="3">
    <source>
        <dbReference type="Proteomes" id="UP000002028"/>
    </source>
</evidence>
<accession>D2QDM0</accession>
<evidence type="ECO:0000313" key="2">
    <source>
        <dbReference type="EMBL" id="ADB38150.1"/>
    </source>
</evidence>
<dbReference type="EMBL" id="CP001769">
    <property type="protein sequence ID" value="ADB38150.1"/>
    <property type="molecule type" value="Genomic_DNA"/>
</dbReference>
<dbReference type="HOGENOM" id="CLU_009665_1_0_10"/>
<dbReference type="InterPro" id="IPR051704">
    <property type="entry name" value="FAD_aromatic-hydroxylase"/>
</dbReference>
<dbReference type="GO" id="GO:0004497">
    <property type="term" value="F:monooxygenase activity"/>
    <property type="evidence" value="ECO:0007669"/>
    <property type="project" value="UniProtKB-KW"/>
</dbReference>
<dbReference type="PRINTS" id="PR00420">
    <property type="entry name" value="RNGMNOXGNASE"/>
</dbReference>
<dbReference type="Proteomes" id="UP000002028">
    <property type="component" value="Chromosome"/>
</dbReference>
<name>D2QDM0_SPILD</name>